<evidence type="ECO:0000256" key="1">
    <source>
        <dbReference type="ARBA" id="ARBA00002329"/>
    </source>
</evidence>
<evidence type="ECO:0000256" key="4">
    <source>
        <dbReference type="ARBA" id="ARBA00022640"/>
    </source>
</evidence>
<evidence type="ECO:0000313" key="8">
    <source>
        <dbReference type="Proteomes" id="UP001311915"/>
    </source>
</evidence>
<name>A0AAV9K718_9SOLN</name>
<dbReference type="EMBL" id="JAWPEI010000012">
    <property type="protein sequence ID" value="KAK4708688.1"/>
    <property type="molecule type" value="Genomic_DNA"/>
</dbReference>
<dbReference type="GO" id="GO:0005524">
    <property type="term" value="F:ATP binding"/>
    <property type="evidence" value="ECO:0007669"/>
    <property type="project" value="UniProtKB-KW"/>
</dbReference>
<evidence type="ECO:0000256" key="6">
    <source>
        <dbReference type="ARBA" id="ARBA00022840"/>
    </source>
</evidence>
<dbReference type="Proteomes" id="UP001311915">
    <property type="component" value="Unassembled WGS sequence"/>
</dbReference>
<evidence type="ECO:0000256" key="5">
    <source>
        <dbReference type="ARBA" id="ARBA00022741"/>
    </source>
</evidence>
<comment type="subcellular location">
    <subcellularLocation>
        <location evidence="2">Plastid</location>
    </subcellularLocation>
</comment>
<keyword evidence="5" id="KW-0547">Nucleotide-binding</keyword>
<comment type="caution">
    <text evidence="7">The sequence shown here is derived from an EMBL/GenBank/DDBJ whole genome shotgun (WGS) entry which is preliminary data.</text>
</comment>
<dbReference type="PANTHER" id="PTHR33078:SF107">
    <property type="entry name" value="ATPASE AAA-TYPE CORE DOMAIN-CONTAINING PROTEIN"/>
    <property type="match status" value="1"/>
</dbReference>
<sequence>MFHTNGFGSITMGSNARDLVALTNEILSIIITMVVAQNVLLSNCPIDPISIYMKKKSCNEGILICTNDMMQKGSWSILDQRFLYEKYESEFEEGEGEGALDPQEDLFNHIVWAPRIWRPWGFLFDCIERPNELGFPYWSRSFRGKRIIYDEEDELQENDSGFLQSGTMQYQTRDRSQGLFRISQFIWDPADPLFFLFKDQPPGFMFSHRELFADKEMSKGLLTSQTDPPTSIYKRWFIKNTQEKHFELLINRQRWLRTNSSLSNGSFHSNTLSESYQYLSNLFLSNGMLLDQMPKTLLRKRWLFPDEMKIGFM</sequence>
<comment type="similarity">
    <text evidence="3">Belongs to the Ycf2 family.</text>
</comment>
<evidence type="ECO:0008006" key="9">
    <source>
        <dbReference type="Google" id="ProtNLM"/>
    </source>
</evidence>
<dbReference type="AlphaFoldDB" id="A0AAV9K718"/>
<keyword evidence="8" id="KW-1185">Reference proteome</keyword>
<accession>A0AAV9K718</accession>
<dbReference type="PANTHER" id="PTHR33078">
    <property type="entry name" value="PROTEIN YCF2-RELATED"/>
    <property type="match status" value="1"/>
</dbReference>
<keyword evidence="6" id="KW-0067">ATP-binding</keyword>
<organism evidence="7 8">
    <name type="scientific">Solanum pinnatisectum</name>
    <name type="common">tansyleaf nightshade</name>
    <dbReference type="NCBI Taxonomy" id="50273"/>
    <lineage>
        <taxon>Eukaryota</taxon>
        <taxon>Viridiplantae</taxon>
        <taxon>Streptophyta</taxon>
        <taxon>Embryophyta</taxon>
        <taxon>Tracheophyta</taxon>
        <taxon>Spermatophyta</taxon>
        <taxon>Magnoliopsida</taxon>
        <taxon>eudicotyledons</taxon>
        <taxon>Gunneridae</taxon>
        <taxon>Pentapetalae</taxon>
        <taxon>asterids</taxon>
        <taxon>lamiids</taxon>
        <taxon>Solanales</taxon>
        <taxon>Solanaceae</taxon>
        <taxon>Solanoideae</taxon>
        <taxon>Solaneae</taxon>
        <taxon>Solanum</taxon>
    </lineage>
</organism>
<evidence type="ECO:0000256" key="2">
    <source>
        <dbReference type="ARBA" id="ARBA00004474"/>
    </source>
</evidence>
<evidence type="ECO:0000313" key="7">
    <source>
        <dbReference type="EMBL" id="KAK4708688.1"/>
    </source>
</evidence>
<dbReference type="GO" id="GO:0009536">
    <property type="term" value="C:plastid"/>
    <property type="evidence" value="ECO:0007669"/>
    <property type="project" value="UniProtKB-SubCell"/>
</dbReference>
<reference evidence="7 8" key="1">
    <citation type="submission" date="2023-10" db="EMBL/GenBank/DDBJ databases">
        <title>Genome-Wide Identification Analysis in wild type Solanum Pinnatisectum Reveals Some Genes Defensing Phytophthora Infestans.</title>
        <authorList>
            <person name="Sun C."/>
        </authorList>
    </citation>
    <scope>NUCLEOTIDE SEQUENCE [LARGE SCALE GENOMIC DNA]</scope>
    <source>
        <strain evidence="7">LQN</strain>
        <tissue evidence="7">Leaf</tissue>
    </source>
</reference>
<proteinExistence type="inferred from homology"/>
<comment type="function">
    <text evidence="1">Probable ATPase of unknown function. Its presence in a non-photosynthetic plant (Epifagus virginiana) and experiments in tobacco indicate that it has an essential function which is probably not related to photosynthesis.</text>
</comment>
<keyword evidence="4" id="KW-0934">Plastid</keyword>
<gene>
    <name evidence="7" type="ORF">R3W88_029613</name>
</gene>
<protein>
    <recommendedName>
        <fullName evidence="9">Protein Ycf2</fullName>
    </recommendedName>
</protein>
<evidence type="ECO:0000256" key="3">
    <source>
        <dbReference type="ARBA" id="ARBA00009361"/>
    </source>
</evidence>